<dbReference type="PANTHER" id="PTHR30629:SF2">
    <property type="entry name" value="PROPHAGE INTEGRASE INTS-RELATED"/>
    <property type="match status" value="1"/>
</dbReference>
<dbReference type="GO" id="GO:0015074">
    <property type="term" value="P:DNA integration"/>
    <property type="evidence" value="ECO:0007669"/>
    <property type="project" value="UniProtKB-KW"/>
</dbReference>
<dbReference type="GO" id="GO:0006310">
    <property type="term" value="P:DNA recombination"/>
    <property type="evidence" value="ECO:0007669"/>
    <property type="project" value="UniProtKB-KW"/>
</dbReference>
<dbReference type="Pfam" id="PF13356">
    <property type="entry name" value="Arm-DNA-bind_3"/>
    <property type="match status" value="1"/>
</dbReference>
<evidence type="ECO:0000313" key="6">
    <source>
        <dbReference type="EMBL" id="MBE9395655.1"/>
    </source>
</evidence>
<keyword evidence="2" id="KW-0229">DNA integration</keyword>
<evidence type="ECO:0000256" key="4">
    <source>
        <dbReference type="ARBA" id="ARBA00023172"/>
    </source>
</evidence>
<name>A0A8J7FQQ1_9GAMM</name>
<comment type="similarity">
    <text evidence="1">Belongs to the 'phage' integrase family.</text>
</comment>
<keyword evidence="7" id="KW-1185">Reference proteome</keyword>
<dbReference type="Gene3D" id="1.10.150.130">
    <property type="match status" value="1"/>
</dbReference>
<dbReference type="InterPro" id="IPR038488">
    <property type="entry name" value="Integrase_DNA-bd_sf"/>
</dbReference>
<keyword evidence="4" id="KW-0233">DNA recombination</keyword>
<dbReference type="RefSeq" id="WP_193951215.1">
    <property type="nucleotide sequence ID" value="NZ_JADEYS010000001.1"/>
</dbReference>
<evidence type="ECO:0000313" key="7">
    <source>
        <dbReference type="Proteomes" id="UP000640333"/>
    </source>
</evidence>
<dbReference type="InterPro" id="IPR025166">
    <property type="entry name" value="Integrase_DNA_bind_dom"/>
</dbReference>
<evidence type="ECO:0000259" key="5">
    <source>
        <dbReference type="PROSITE" id="PS51898"/>
    </source>
</evidence>
<dbReference type="Proteomes" id="UP000640333">
    <property type="component" value="Unassembled WGS sequence"/>
</dbReference>
<dbReference type="InterPro" id="IPR013762">
    <property type="entry name" value="Integrase-like_cat_sf"/>
</dbReference>
<dbReference type="GO" id="GO:0003677">
    <property type="term" value="F:DNA binding"/>
    <property type="evidence" value="ECO:0007669"/>
    <property type="project" value="UniProtKB-KW"/>
</dbReference>
<gene>
    <name evidence="6" type="ORF">IOQ59_00080</name>
</gene>
<dbReference type="Gene3D" id="1.10.443.10">
    <property type="entry name" value="Intergrase catalytic core"/>
    <property type="match status" value="1"/>
</dbReference>
<dbReference type="PANTHER" id="PTHR30629">
    <property type="entry name" value="PROPHAGE INTEGRASE"/>
    <property type="match status" value="1"/>
</dbReference>
<dbReference type="AlphaFoldDB" id="A0A8J7FQQ1"/>
<comment type="caution">
    <text evidence="6">The sequence shown here is derived from an EMBL/GenBank/DDBJ whole genome shotgun (WGS) entry which is preliminary data.</text>
</comment>
<dbReference type="CDD" id="cd00796">
    <property type="entry name" value="INT_Rci_Hp1_C"/>
    <property type="match status" value="1"/>
</dbReference>
<organism evidence="6 7">
    <name type="scientific">Pontibacterium sinense</name>
    <dbReference type="NCBI Taxonomy" id="2781979"/>
    <lineage>
        <taxon>Bacteria</taxon>
        <taxon>Pseudomonadati</taxon>
        <taxon>Pseudomonadota</taxon>
        <taxon>Gammaproteobacteria</taxon>
        <taxon>Oceanospirillales</taxon>
        <taxon>Oceanospirillaceae</taxon>
        <taxon>Pontibacterium</taxon>
    </lineage>
</organism>
<proteinExistence type="inferred from homology"/>
<dbReference type="EMBL" id="JADEYS010000001">
    <property type="protein sequence ID" value="MBE9395655.1"/>
    <property type="molecule type" value="Genomic_DNA"/>
</dbReference>
<accession>A0A8J7FQQ1</accession>
<dbReference type="InterPro" id="IPR050808">
    <property type="entry name" value="Phage_Integrase"/>
</dbReference>
<dbReference type="SUPFAM" id="SSF56349">
    <property type="entry name" value="DNA breaking-rejoining enzymes"/>
    <property type="match status" value="1"/>
</dbReference>
<dbReference type="InterPro" id="IPR010998">
    <property type="entry name" value="Integrase_recombinase_N"/>
</dbReference>
<dbReference type="InterPro" id="IPR011010">
    <property type="entry name" value="DNA_brk_join_enz"/>
</dbReference>
<dbReference type="Pfam" id="PF00589">
    <property type="entry name" value="Phage_integrase"/>
    <property type="match status" value="1"/>
</dbReference>
<evidence type="ECO:0000256" key="2">
    <source>
        <dbReference type="ARBA" id="ARBA00022908"/>
    </source>
</evidence>
<dbReference type="Gene3D" id="3.30.160.390">
    <property type="entry name" value="Integrase, DNA-binding domain"/>
    <property type="match status" value="1"/>
</dbReference>
<protein>
    <submittedName>
        <fullName evidence="6">Site-specific integrase</fullName>
    </submittedName>
</protein>
<dbReference type="InterPro" id="IPR002104">
    <property type="entry name" value="Integrase_catalytic"/>
</dbReference>
<dbReference type="PROSITE" id="PS51898">
    <property type="entry name" value="TYR_RECOMBINASE"/>
    <property type="match status" value="1"/>
</dbReference>
<keyword evidence="3" id="KW-0238">DNA-binding</keyword>
<sequence>MSRRKLSESLLKRLQCSSGKRQAEYRDSLAAGLVLIVYPTGRKSFYFFMEHEKKRHKIKLGEHPSLRLEAARQKAVDLRYQILEYGDVVQTNNITLKEFVDTVFIPSRENTLRSHRTDLSRMKSIPDSLWLLPVKSISHKEIHPFLTQLQQNLATATVNKFLHLMKAIFRQAKELGYIEESPVHGIKSLQENNTLVRYLTDAQRQRLANTLKTQKLNPVHDLIYILWVTGMRLSEARLLTFDQIDWHAGIVRIEQSKSGRSREVYLSTEALALLKERAMNATSTGYVFSAGDGSRPIPEPRSQWKRIKRETNIPAEFRFHDLRHDFASSAVQNGVSIYTVKELLGHSNVDTTSCYAHLSAEHLRHAVEISQPTQHGG</sequence>
<reference evidence="6" key="1">
    <citation type="submission" date="2020-10" db="EMBL/GenBank/DDBJ databases">
        <title>Bacterium isolated from coastal waters sediment.</title>
        <authorList>
            <person name="Chen R.-J."/>
            <person name="Lu D.-C."/>
            <person name="Zhu K.-L."/>
            <person name="Du Z.-J."/>
        </authorList>
    </citation>
    <scope>NUCLEOTIDE SEQUENCE</scope>
    <source>
        <strain evidence="6">N1Y112</strain>
    </source>
</reference>
<evidence type="ECO:0000256" key="3">
    <source>
        <dbReference type="ARBA" id="ARBA00023125"/>
    </source>
</evidence>
<evidence type="ECO:0000256" key="1">
    <source>
        <dbReference type="ARBA" id="ARBA00008857"/>
    </source>
</evidence>
<feature type="domain" description="Tyr recombinase" evidence="5">
    <location>
        <begin position="194"/>
        <end position="368"/>
    </location>
</feature>